<dbReference type="FunCoup" id="A0A2P6MYR2">
    <property type="interactions" value="11"/>
</dbReference>
<sequence length="267" mass="31357">MSKEEAQEVPPTATEKDTAKDNDNAGPFDSFQISSHEYLKTLGDRAKCENCNATRKYFCYTCFRPVGDIDRVPQMRLPIQLNIIHHPKEPKSKKTSIHAKVLAPLDVVMFDDPDIPDYRQEKDEVLLLFPSPDAKNISEIDVTKYKKIIVIDSTWSQTKGILRNERLQGLQCVRIQTYETKFWRYQDHGREFLATIEAIYYFYREYQQRINGGVYRGEMDNLLYYFSFFYNLIQGVYKKNNKEFNRIEGYVKLEPPTKAIKTDEAEK</sequence>
<dbReference type="GO" id="GO:0005634">
    <property type="term" value="C:nucleus"/>
    <property type="evidence" value="ECO:0007669"/>
    <property type="project" value="UniProtKB-SubCell"/>
</dbReference>
<dbReference type="SMART" id="SM01144">
    <property type="entry name" value="DTW"/>
    <property type="match status" value="1"/>
</dbReference>
<dbReference type="InterPro" id="IPR005636">
    <property type="entry name" value="DTW"/>
</dbReference>
<evidence type="ECO:0000313" key="15">
    <source>
        <dbReference type="Proteomes" id="UP000241769"/>
    </source>
</evidence>
<feature type="region of interest" description="Disordered" evidence="12">
    <location>
        <begin position="1"/>
        <end position="27"/>
    </location>
</feature>
<dbReference type="EMBL" id="MDYQ01000297">
    <property type="protein sequence ID" value="PRP76847.1"/>
    <property type="molecule type" value="Genomic_DNA"/>
</dbReference>
<evidence type="ECO:0000256" key="7">
    <source>
        <dbReference type="ARBA" id="ARBA00037050"/>
    </source>
</evidence>
<dbReference type="Proteomes" id="UP000241769">
    <property type="component" value="Unassembled WGS sequence"/>
</dbReference>
<dbReference type="InterPro" id="IPR051521">
    <property type="entry name" value="tRNA_Mod/Golgi_Maint"/>
</dbReference>
<organism evidence="14 15">
    <name type="scientific">Planoprotostelium fungivorum</name>
    <dbReference type="NCBI Taxonomy" id="1890364"/>
    <lineage>
        <taxon>Eukaryota</taxon>
        <taxon>Amoebozoa</taxon>
        <taxon>Evosea</taxon>
        <taxon>Variosea</taxon>
        <taxon>Cavosteliida</taxon>
        <taxon>Cavosteliaceae</taxon>
        <taxon>Planoprotostelium</taxon>
    </lineage>
</organism>
<gene>
    <name evidence="14" type="ORF">PROFUN_14806</name>
</gene>
<keyword evidence="15" id="KW-1185">Reference proteome</keyword>
<dbReference type="EC" id="2.5.1.25" evidence="2"/>
<evidence type="ECO:0000256" key="6">
    <source>
        <dbReference type="ARBA" id="ARBA00023242"/>
    </source>
</evidence>
<dbReference type="GO" id="GO:0008033">
    <property type="term" value="P:tRNA processing"/>
    <property type="evidence" value="ECO:0007669"/>
    <property type="project" value="UniProtKB-KW"/>
</dbReference>
<dbReference type="AlphaFoldDB" id="A0A2P6MYR2"/>
<evidence type="ECO:0000256" key="11">
    <source>
        <dbReference type="ARBA" id="ARBA00048718"/>
    </source>
</evidence>
<dbReference type="InParanoid" id="A0A2P6MYR2"/>
<evidence type="ECO:0000256" key="8">
    <source>
        <dbReference type="ARBA" id="ARBA00038290"/>
    </source>
</evidence>
<evidence type="ECO:0000256" key="10">
    <source>
        <dbReference type="ARBA" id="ARBA00042508"/>
    </source>
</evidence>
<dbReference type="GO" id="GO:0016432">
    <property type="term" value="F:tRNA-uridine aminocarboxypropyltransferase activity"/>
    <property type="evidence" value="ECO:0007669"/>
    <property type="project" value="UniProtKB-EC"/>
</dbReference>
<comment type="subcellular location">
    <subcellularLocation>
        <location evidence="1">Nucleus</location>
    </subcellularLocation>
</comment>
<feature type="compositionally biased region" description="Basic and acidic residues" evidence="12">
    <location>
        <begin position="14"/>
        <end position="23"/>
    </location>
</feature>
<keyword evidence="4" id="KW-0949">S-adenosyl-L-methionine</keyword>
<evidence type="ECO:0000256" key="9">
    <source>
        <dbReference type="ARBA" id="ARBA00039242"/>
    </source>
</evidence>
<comment type="similarity">
    <text evidence="8">Belongs to the TDD superfamily. DTWD1 family.</text>
</comment>
<dbReference type="STRING" id="1890364.A0A2P6MYR2"/>
<evidence type="ECO:0000313" key="14">
    <source>
        <dbReference type="EMBL" id="PRP76847.1"/>
    </source>
</evidence>
<reference evidence="14 15" key="1">
    <citation type="journal article" date="2018" name="Genome Biol. Evol.">
        <title>Multiple Roots of Fruiting Body Formation in Amoebozoa.</title>
        <authorList>
            <person name="Hillmann F."/>
            <person name="Forbes G."/>
            <person name="Novohradska S."/>
            <person name="Ferling I."/>
            <person name="Riege K."/>
            <person name="Groth M."/>
            <person name="Westermann M."/>
            <person name="Marz M."/>
            <person name="Spaller T."/>
            <person name="Winckler T."/>
            <person name="Schaap P."/>
            <person name="Glockner G."/>
        </authorList>
    </citation>
    <scope>NUCLEOTIDE SEQUENCE [LARGE SCALE GENOMIC DNA]</scope>
    <source>
        <strain evidence="14 15">Jena</strain>
    </source>
</reference>
<proteinExistence type="inferred from homology"/>
<accession>A0A2P6MYR2</accession>
<dbReference type="PANTHER" id="PTHR15627">
    <property type="entry name" value="NATURAL KILLER CELL-SPECIFIC ANTIGEN KLIP1"/>
    <property type="match status" value="1"/>
</dbReference>
<keyword evidence="5" id="KW-0819">tRNA processing</keyword>
<comment type="function">
    <text evidence="7">Catalyzes the formation of 3-(3-amino-3-carboxypropyl)uridine (acp3U) at position 20 in the D-loop of several cytoplasmic tRNAs (acp3U(20)).</text>
</comment>
<evidence type="ECO:0000256" key="4">
    <source>
        <dbReference type="ARBA" id="ARBA00022691"/>
    </source>
</evidence>
<protein>
    <recommendedName>
        <fullName evidence="9">tRNA-uridine aminocarboxypropyltransferase 1</fullName>
        <ecNumber evidence="2">2.5.1.25</ecNumber>
    </recommendedName>
    <alternativeName>
        <fullName evidence="10">DTW domain-containing protein 1</fullName>
    </alternativeName>
</protein>
<dbReference type="OrthoDB" id="3173at2759"/>
<dbReference type="PANTHER" id="PTHR15627:SF8">
    <property type="entry name" value="TRNA-URIDINE AMINOCARBOXYPROPYLTRANSFERASE 1"/>
    <property type="match status" value="1"/>
</dbReference>
<evidence type="ECO:0000259" key="13">
    <source>
        <dbReference type="SMART" id="SM01144"/>
    </source>
</evidence>
<dbReference type="Pfam" id="PF03942">
    <property type="entry name" value="DTW"/>
    <property type="match status" value="1"/>
</dbReference>
<name>A0A2P6MYR2_9EUKA</name>
<evidence type="ECO:0000256" key="3">
    <source>
        <dbReference type="ARBA" id="ARBA00022679"/>
    </source>
</evidence>
<comment type="caution">
    <text evidence="14">The sequence shown here is derived from an EMBL/GenBank/DDBJ whole genome shotgun (WGS) entry which is preliminary data.</text>
</comment>
<evidence type="ECO:0000256" key="12">
    <source>
        <dbReference type="SAM" id="MobiDB-lite"/>
    </source>
</evidence>
<evidence type="ECO:0000256" key="1">
    <source>
        <dbReference type="ARBA" id="ARBA00004123"/>
    </source>
</evidence>
<comment type="catalytic activity">
    <reaction evidence="11">
        <text>a uridine in tRNA + S-adenosyl-L-methionine = a 3-[(3S)-3-amino-3-carboxypropyl]uridine in tRNA + S-methyl-5'-thioadenosine + H(+)</text>
        <dbReference type="Rhea" id="RHEA:62432"/>
        <dbReference type="Rhea" id="RHEA-COMP:13339"/>
        <dbReference type="Rhea" id="RHEA-COMP:16092"/>
        <dbReference type="ChEBI" id="CHEBI:15378"/>
        <dbReference type="ChEBI" id="CHEBI:17509"/>
        <dbReference type="ChEBI" id="CHEBI:59789"/>
        <dbReference type="ChEBI" id="CHEBI:65315"/>
        <dbReference type="ChEBI" id="CHEBI:82930"/>
        <dbReference type="EC" id="2.5.1.25"/>
    </reaction>
</comment>
<keyword evidence="6" id="KW-0539">Nucleus</keyword>
<keyword evidence="3" id="KW-0808">Transferase</keyword>
<feature type="domain" description="DTW" evidence="13">
    <location>
        <begin position="55"/>
        <end position="238"/>
    </location>
</feature>
<evidence type="ECO:0000256" key="2">
    <source>
        <dbReference type="ARBA" id="ARBA00012386"/>
    </source>
</evidence>
<evidence type="ECO:0000256" key="5">
    <source>
        <dbReference type="ARBA" id="ARBA00022694"/>
    </source>
</evidence>